<feature type="domain" description="Helix-turn-helix" evidence="1">
    <location>
        <begin position="12"/>
        <end position="63"/>
    </location>
</feature>
<dbReference type="EMBL" id="BARU01033961">
    <property type="protein sequence ID" value="GAH73417.1"/>
    <property type="molecule type" value="Genomic_DNA"/>
</dbReference>
<accession>X1HVB8</accession>
<dbReference type="AlphaFoldDB" id="X1HVB8"/>
<comment type="caution">
    <text evidence="2">The sequence shown here is derived from an EMBL/GenBank/DDBJ whole genome shotgun (WGS) entry which is preliminary data.</text>
</comment>
<organism evidence="2">
    <name type="scientific">marine sediment metagenome</name>
    <dbReference type="NCBI Taxonomy" id="412755"/>
    <lineage>
        <taxon>unclassified sequences</taxon>
        <taxon>metagenomes</taxon>
        <taxon>ecological metagenomes</taxon>
    </lineage>
</organism>
<gene>
    <name evidence="2" type="ORF">S03H2_53360</name>
</gene>
<dbReference type="GO" id="GO:0003677">
    <property type="term" value="F:DNA binding"/>
    <property type="evidence" value="ECO:0007669"/>
    <property type="project" value="InterPro"/>
</dbReference>
<evidence type="ECO:0000259" key="1">
    <source>
        <dbReference type="Pfam" id="PF12728"/>
    </source>
</evidence>
<sequence>MEKSSPAMDKRFYSVREASVYSGLSRRSIYQKIKDGDIRYYRAGGVQGKIVIDRQDIDDFVMANEFKSSDQIREILKEKKIQIK</sequence>
<evidence type="ECO:0000313" key="2">
    <source>
        <dbReference type="EMBL" id="GAH73417.1"/>
    </source>
</evidence>
<dbReference type="InterPro" id="IPR009061">
    <property type="entry name" value="DNA-bd_dom_put_sf"/>
</dbReference>
<dbReference type="NCBIfam" id="TIGR01764">
    <property type="entry name" value="excise"/>
    <property type="match status" value="1"/>
</dbReference>
<protein>
    <recommendedName>
        <fullName evidence="1">Helix-turn-helix domain-containing protein</fullName>
    </recommendedName>
</protein>
<dbReference type="InterPro" id="IPR041657">
    <property type="entry name" value="HTH_17"/>
</dbReference>
<proteinExistence type="predicted"/>
<dbReference type="SUPFAM" id="SSF46955">
    <property type="entry name" value="Putative DNA-binding domain"/>
    <property type="match status" value="1"/>
</dbReference>
<name>X1HVB8_9ZZZZ</name>
<dbReference type="InterPro" id="IPR010093">
    <property type="entry name" value="SinI_DNA-bd"/>
</dbReference>
<dbReference type="Pfam" id="PF12728">
    <property type="entry name" value="HTH_17"/>
    <property type="match status" value="1"/>
</dbReference>
<reference evidence="2" key="1">
    <citation type="journal article" date="2014" name="Front. Microbiol.">
        <title>High frequency of phylogenetically diverse reductive dehalogenase-homologous genes in deep subseafloor sedimentary metagenomes.</title>
        <authorList>
            <person name="Kawai M."/>
            <person name="Futagami T."/>
            <person name="Toyoda A."/>
            <person name="Takaki Y."/>
            <person name="Nishi S."/>
            <person name="Hori S."/>
            <person name="Arai W."/>
            <person name="Tsubouchi T."/>
            <person name="Morono Y."/>
            <person name="Uchiyama I."/>
            <person name="Ito T."/>
            <person name="Fujiyama A."/>
            <person name="Inagaki F."/>
            <person name="Takami H."/>
        </authorList>
    </citation>
    <scope>NUCLEOTIDE SEQUENCE</scope>
    <source>
        <strain evidence="2">Expedition CK06-06</strain>
    </source>
</reference>